<dbReference type="Pfam" id="PF00196">
    <property type="entry name" value="GerE"/>
    <property type="match status" value="1"/>
</dbReference>
<dbReference type="Proteomes" id="UP001169242">
    <property type="component" value="Unassembled WGS sequence"/>
</dbReference>
<evidence type="ECO:0000256" key="1">
    <source>
        <dbReference type="ARBA" id="ARBA00018672"/>
    </source>
</evidence>
<accession>A0AA42DJT2</accession>
<sequence>MGNSIKIIIVDDHPLIREGIKQILSFSEDVSIVGEGCNGQEALSLVEQVPCDLLLLDINMPVLDGIGALRALKETHPTLKVLLLSVASDLSTFKEALALQVNGYILKDSAGTTLIDAIKHIHAGNVFIDQSLNKHVFHLVQESSSTGSIAPEPSPTPDTSPVLTPYTLSINELSDRQKAILYLISRGLSNKEIASQLFLSEKTIRNNITLLFKKINVKDRVQATQFVLNYGKKIV</sequence>
<dbReference type="InterPro" id="IPR039420">
    <property type="entry name" value="WalR-like"/>
</dbReference>
<dbReference type="GO" id="GO:0000160">
    <property type="term" value="P:phosphorelay signal transduction system"/>
    <property type="evidence" value="ECO:0007669"/>
    <property type="project" value="InterPro"/>
</dbReference>
<evidence type="ECO:0000256" key="3">
    <source>
        <dbReference type="ARBA" id="ARBA00023015"/>
    </source>
</evidence>
<evidence type="ECO:0000313" key="11">
    <source>
        <dbReference type="Proteomes" id="UP001169242"/>
    </source>
</evidence>
<dbReference type="SMART" id="SM00448">
    <property type="entry name" value="REC"/>
    <property type="match status" value="1"/>
</dbReference>
<evidence type="ECO:0000256" key="2">
    <source>
        <dbReference type="ARBA" id="ARBA00022553"/>
    </source>
</evidence>
<dbReference type="SUPFAM" id="SSF52172">
    <property type="entry name" value="CheY-like"/>
    <property type="match status" value="1"/>
</dbReference>
<reference evidence="10" key="1">
    <citation type="journal article" date="2023" name="Int. J. Syst. Evol. Microbiol.">
        <title>&lt;i&gt;Holtiella tumoricola&lt;/i&gt; gen. nov. sp. nov., isolated from a human clinical sample.</title>
        <authorList>
            <person name="Allen-Vercoe E."/>
            <person name="Daigneault M.C."/>
            <person name="Vancuren S.J."/>
            <person name="Cochrane K."/>
            <person name="O'Neal L.L."/>
            <person name="Sankaranarayanan K."/>
            <person name="Lawson P.A."/>
        </authorList>
    </citation>
    <scope>NUCLEOTIDE SEQUENCE</scope>
    <source>
        <strain evidence="10">CC70A</strain>
    </source>
</reference>
<evidence type="ECO:0000256" key="6">
    <source>
        <dbReference type="ARBA" id="ARBA00024867"/>
    </source>
</evidence>
<keyword evidence="11" id="KW-1185">Reference proteome</keyword>
<evidence type="ECO:0000313" key="10">
    <source>
        <dbReference type="EMBL" id="MDA3730136.1"/>
    </source>
</evidence>
<evidence type="ECO:0000256" key="5">
    <source>
        <dbReference type="ARBA" id="ARBA00023163"/>
    </source>
</evidence>
<evidence type="ECO:0000259" key="9">
    <source>
        <dbReference type="PROSITE" id="PS50110"/>
    </source>
</evidence>
<dbReference type="PROSITE" id="PS50110">
    <property type="entry name" value="RESPONSE_REGULATORY"/>
    <property type="match status" value="1"/>
</dbReference>
<dbReference type="InterPro" id="IPR000792">
    <property type="entry name" value="Tscrpt_reg_LuxR_C"/>
</dbReference>
<dbReference type="CDD" id="cd06170">
    <property type="entry name" value="LuxR_C_like"/>
    <property type="match status" value="1"/>
</dbReference>
<name>A0AA42DJT2_9FIRM</name>
<dbReference type="Pfam" id="PF00072">
    <property type="entry name" value="Response_reg"/>
    <property type="match status" value="1"/>
</dbReference>
<dbReference type="PRINTS" id="PR00038">
    <property type="entry name" value="HTHLUXR"/>
</dbReference>
<dbReference type="SUPFAM" id="SSF46894">
    <property type="entry name" value="C-terminal effector domain of the bipartite response regulators"/>
    <property type="match status" value="1"/>
</dbReference>
<dbReference type="GO" id="GO:0006355">
    <property type="term" value="P:regulation of DNA-templated transcription"/>
    <property type="evidence" value="ECO:0007669"/>
    <property type="project" value="InterPro"/>
</dbReference>
<gene>
    <name evidence="10" type="ORF">PBV87_01225</name>
</gene>
<proteinExistence type="predicted"/>
<evidence type="ECO:0000259" key="8">
    <source>
        <dbReference type="PROSITE" id="PS50043"/>
    </source>
</evidence>
<dbReference type="SMART" id="SM00421">
    <property type="entry name" value="HTH_LUXR"/>
    <property type="match status" value="1"/>
</dbReference>
<keyword evidence="4" id="KW-0238">DNA-binding</keyword>
<keyword evidence="2 7" id="KW-0597">Phosphoprotein</keyword>
<dbReference type="PROSITE" id="PS50043">
    <property type="entry name" value="HTH_LUXR_2"/>
    <property type="match status" value="1"/>
</dbReference>
<protein>
    <recommendedName>
        <fullName evidence="1">Stage 0 sporulation protein A homolog</fullName>
    </recommendedName>
</protein>
<evidence type="ECO:0000256" key="7">
    <source>
        <dbReference type="PROSITE-ProRule" id="PRU00169"/>
    </source>
</evidence>
<dbReference type="InterPro" id="IPR058245">
    <property type="entry name" value="NreC/VraR/RcsB-like_REC"/>
</dbReference>
<dbReference type="EMBL" id="JAQIFT010000008">
    <property type="protein sequence ID" value="MDA3730136.1"/>
    <property type="molecule type" value="Genomic_DNA"/>
</dbReference>
<dbReference type="CDD" id="cd17535">
    <property type="entry name" value="REC_NarL-like"/>
    <property type="match status" value="1"/>
</dbReference>
<dbReference type="PANTHER" id="PTHR43214:SF43">
    <property type="entry name" value="TWO-COMPONENT RESPONSE REGULATOR"/>
    <property type="match status" value="1"/>
</dbReference>
<evidence type="ECO:0000256" key="4">
    <source>
        <dbReference type="ARBA" id="ARBA00023125"/>
    </source>
</evidence>
<dbReference type="RefSeq" id="WP_082238882.1">
    <property type="nucleotide sequence ID" value="NZ_JAQIFT010000008.1"/>
</dbReference>
<feature type="modified residue" description="4-aspartylphosphate" evidence="7">
    <location>
        <position position="57"/>
    </location>
</feature>
<comment type="function">
    <text evidence="6">May play the central regulatory role in sporulation. It may be an element of the effector pathway responsible for the activation of sporulation genes in response to nutritional stress. Spo0A may act in concert with spo0H (a sigma factor) to control the expression of some genes that are critical to the sporulation process.</text>
</comment>
<dbReference type="GO" id="GO:0003677">
    <property type="term" value="F:DNA binding"/>
    <property type="evidence" value="ECO:0007669"/>
    <property type="project" value="UniProtKB-KW"/>
</dbReference>
<dbReference type="Gene3D" id="3.40.50.2300">
    <property type="match status" value="1"/>
</dbReference>
<keyword evidence="3" id="KW-0805">Transcription regulation</keyword>
<dbReference type="InterPro" id="IPR001789">
    <property type="entry name" value="Sig_transdc_resp-reg_receiver"/>
</dbReference>
<feature type="domain" description="Response regulatory" evidence="9">
    <location>
        <begin position="6"/>
        <end position="122"/>
    </location>
</feature>
<organism evidence="10 11">
    <name type="scientific">Holtiella tumoricola</name>
    <dbReference type="NCBI Taxonomy" id="3018743"/>
    <lineage>
        <taxon>Bacteria</taxon>
        <taxon>Bacillati</taxon>
        <taxon>Bacillota</taxon>
        <taxon>Clostridia</taxon>
        <taxon>Lachnospirales</taxon>
        <taxon>Cellulosilyticaceae</taxon>
        <taxon>Holtiella</taxon>
    </lineage>
</organism>
<comment type="caution">
    <text evidence="10">The sequence shown here is derived from an EMBL/GenBank/DDBJ whole genome shotgun (WGS) entry which is preliminary data.</text>
</comment>
<dbReference type="InterPro" id="IPR011006">
    <property type="entry name" value="CheY-like_superfamily"/>
</dbReference>
<dbReference type="InterPro" id="IPR016032">
    <property type="entry name" value="Sig_transdc_resp-reg_C-effctor"/>
</dbReference>
<feature type="domain" description="HTH luxR-type" evidence="8">
    <location>
        <begin position="166"/>
        <end position="231"/>
    </location>
</feature>
<dbReference type="PANTHER" id="PTHR43214">
    <property type="entry name" value="TWO-COMPONENT RESPONSE REGULATOR"/>
    <property type="match status" value="1"/>
</dbReference>
<dbReference type="AlphaFoldDB" id="A0AA42DJT2"/>
<keyword evidence="5" id="KW-0804">Transcription</keyword>